<dbReference type="EMBL" id="CP024767">
    <property type="protein sequence ID" value="QAY85900.1"/>
    <property type="molecule type" value="Genomic_DNA"/>
</dbReference>
<proteinExistence type="predicted"/>
<accession>A0A4P6G8U0</accession>
<evidence type="ECO:0000313" key="3">
    <source>
        <dbReference type="Proteomes" id="UP000291121"/>
    </source>
</evidence>
<reference evidence="2 3" key="1">
    <citation type="submission" date="2017-11" db="EMBL/GenBank/DDBJ databases">
        <title>Genome sequence of Pseudomonas arsenicoxydans ACM1.</title>
        <authorList>
            <person name="Nascimento F.X."/>
        </authorList>
    </citation>
    <scope>NUCLEOTIDE SEQUENCE [LARGE SCALE GENOMIC DNA]</scope>
    <source>
        <strain evidence="2 3">ACM1</strain>
    </source>
</reference>
<keyword evidence="3" id="KW-1185">Reference proteome</keyword>
<feature type="domain" description="MobA/VirD2-like nuclease" evidence="1">
    <location>
        <begin position="105"/>
        <end position="230"/>
    </location>
</feature>
<dbReference type="InterPro" id="IPR005094">
    <property type="entry name" value="Endonuclease_MobA/VirD2"/>
</dbReference>
<dbReference type="Proteomes" id="UP000291121">
    <property type="component" value="Chromosome"/>
</dbReference>
<name>A0A4P6G8U0_9PSED</name>
<dbReference type="AlphaFoldDB" id="A0A4P6G8U0"/>
<sequence>MPRFRTVRYRVRVTSRCSAYDSRLARKSRNYRKLPNTIKIIKGATKMIGEQLEYQEISENGVKYIFAEPEKYREKRPFIEFIGGNIIAGDPLIRSLNTDGSESVEVDTSQIIAEMSGHANKYKGTSKLMFAHYVLSLDVGETLSKQELLDCARHYMKALGYGKGAKWVASAHYDTDNLHIHIIACRAQLIHSDVAPNGKPRAPQFSIVSDSNGYKKGWEACRELELKYNLKVVENPDQCFAKNGDVFRKGSDQAKILRGIFGDLWKQDKPKTFSELVLKLNERGVLTQVKTEPNNPDHIKGIMFKLSRPDGRWISGSKLKATRLTFDQLILKEGLNYNPARDNAMLGLPPTAYTLVQNARSAMPTYQEAGNMTALRRVYVKLPPNNARIRSYVKNRGRLFGLYADSGSSYLGFNASFHLRLIKKSRSEVEIEIEAERVARIMKMMLAIIKRAIDDFFDGLEVEFDEMAPSNELSDTACRLNVPVVLDLPEDDMSDVMELDVEEKVQKQMKYLATLCKGFDEPDEKLEA</sequence>
<dbReference type="Pfam" id="PF03432">
    <property type="entry name" value="Relaxase"/>
    <property type="match status" value="1"/>
</dbReference>
<evidence type="ECO:0000259" key="1">
    <source>
        <dbReference type="Pfam" id="PF03432"/>
    </source>
</evidence>
<evidence type="ECO:0000313" key="2">
    <source>
        <dbReference type="EMBL" id="QAY85900.1"/>
    </source>
</evidence>
<organism evidence="2 3">
    <name type="scientific">Pseudomonas arsenicoxydans</name>
    <dbReference type="NCBI Taxonomy" id="702115"/>
    <lineage>
        <taxon>Bacteria</taxon>
        <taxon>Pseudomonadati</taxon>
        <taxon>Pseudomonadota</taxon>
        <taxon>Gammaproteobacteria</taxon>
        <taxon>Pseudomonadales</taxon>
        <taxon>Pseudomonadaceae</taxon>
        <taxon>Pseudomonas</taxon>
    </lineage>
</organism>
<protein>
    <recommendedName>
        <fullName evidence="1">MobA/VirD2-like nuclease domain-containing protein</fullName>
    </recommendedName>
</protein>
<gene>
    <name evidence="2" type="ORF">CUN61_18765</name>
</gene>